<dbReference type="WBParaSite" id="L893_g18516.t1">
    <property type="protein sequence ID" value="L893_g18516.t1"/>
    <property type="gene ID" value="L893_g18516"/>
</dbReference>
<dbReference type="AlphaFoldDB" id="A0A1I7YPX3"/>
<accession>A0A1I7YPX3</accession>
<evidence type="ECO:0000313" key="1">
    <source>
        <dbReference type="Proteomes" id="UP000095287"/>
    </source>
</evidence>
<sequence>MTIYRAFSVVVLAREEALDHSIRLKSTPLLLDFSGEMRDDLYEEFGGHKPSTELMFQEIVKQAERDVRSGAEASARRSSRRLVPKLVPDIKLVKVVLRSQRSQKLISEPETKVQ</sequence>
<proteinExistence type="predicted"/>
<evidence type="ECO:0000313" key="2">
    <source>
        <dbReference type="WBParaSite" id="L893_g18516.t1"/>
    </source>
</evidence>
<organism evidence="1 2">
    <name type="scientific">Steinernema glaseri</name>
    <dbReference type="NCBI Taxonomy" id="37863"/>
    <lineage>
        <taxon>Eukaryota</taxon>
        <taxon>Metazoa</taxon>
        <taxon>Ecdysozoa</taxon>
        <taxon>Nematoda</taxon>
        <taxon>Chromadorea</taxon>
        <taxon>Rhabditida</taxon>
        <taxon>Tylenchina</taxon>
        <taxon>Panagrolaimomorpha</taxon>
        <taxon>Strongyloidoidea</taxon>
        <taxon>Steinernematidae</taxon>
        <taxon>Steinernema</taxon>
    </lineage>
</organism>
<dbReference type="Proteomes" id="UP000095287">
    <property type="component" value="Unplaced"/>
</dbReference>
<reference evidence="2" key="1">
    <citation type="submission" date="2016-11" db="UniProtKB">
        <authorList>
            <consortium name="WormBaseParasite"/>
        </authorList>
    </citation>
    <scope>IDENTIFICATION</scope>
</reference>
<name>A0A1I7YPX3_9BILA</name>
<protein>
    <submittedName>
        <fullName evidence="2">Uncharacterized protein</fullName>
    </submittedName>
</protein>
<keyword evidence="1" id="KW-1185">Reference proteome</keyword>